<dbReference type="KEGG" id="gti:FXF46_10890"/>
<protein>
    <submittedName>
        <fullName evidence="2">PepSY domain-containing protein</fullName>
    </submittedName>
</protein>
<feature type="transmembrane region" description="Helical" evidence="1">
    <location>
        <begin position="439"/>
        <end position="456"/>
    </location>
</feature>
<proteinExistence type="predicted"/>
<feature type="transmembrane region" description="Helical" evidence="1">
    <location>
        <begin position="194"/>
        <end position="218"/>
    </location>
</feature>
<evidence type="ECO:0000256" key="1">
    <source>
        <dbReference type="SAM" id="Phobius"/>
    </source>
</evidence>
<evidence type="ECO:0000313" key="2">
    <source>
        <dbReference type="EMBL" id="QEH96751.1"/>
    </source>
</evidence>
<organism evidence="2 3">
    <name type="scientific">Gluconobacter thailandicus</name>
    <dbReference type="NCBI Taxonomy" id="257438"/>
    <lineage>
        <taxon>Bacteria</taxon>
        <taxon>Pseudomonadati</taxon>
        <taxon>Pseudomonadota</taxon>
        <taxon>Alphaproteobacteria</taxon>
        <taxon>Acetobacterales</taxon>
        <taxon>Acetobacteraceae</taxon>
        <taxon>Gluconobacter</taxon>
    </lineage>
</organism>
<feature type="transmembrane region" description="Helical" evidence="1">
    <location>
        <begin position="463"/>
        <end position="482"/>
    </location>
</feature>
<evidence type="ECO:0000313" key="3">
    <source>
        <dbReference type="Proteomes" id="UP000323560"/>
    </source>
</evidence>
<dbReference type="EMBL" id="CP043043">
    <property type="protein sequence ID" value="QEH96751.1"/>
    <property type="molecule type" value="Genomic_DNA"/>
</dbReference>
<dbReference type="PANTHER" id="PTHR34219">
    <property type="entry name" value="IRON-REGULATED INNER MEMBRANE PROTEIN-RELATED"/>
    <property type="match status" value="1"/>
</dbReference>
<feature type="transmembrane region" description="Helical" evidence="1">
    <location>
        <begin position="14"/>
        <end position="38"/>
    </location>
</feature>
<accession>A0AAP9JIE8</accession>
<feature type="transmembrane region" description="Helical" evidence="1">
    <location>
        <begin position="150"/>
        <end position="174"/>
    </location>
</feature>
<keyword evidence="1" id="KW-0472">Membrane</keyword>
<dbReference type="AlphaFoldDB" id="A0AAP9JIE8"/>
<reference evidence="2 3" key="1">
    <citation type="submission" date="2019-08" db="EMBL/GenBank/DDBJ databases">
        <title>Gluconobacter frateurii HD924 genome.</title>
        <authorList>
            <person name="Liu Y."/>
            <person name="Zhang P."/>
        </authorList>
    </citation>
    <scope>NUCLEOTIDE SEQUENCE [LARGE SCALE GENOMIC DNA]</scope>
    <source>
        <strain evidence="2 3">HD924</strain>
    </source>
</reference>
<feature type="transmembrane region" description="Helical" evidence="1">
    <location>
        <begin position="488"/>
        <end position="511"/>
    </location>
</feature>
<dbReference type="Pfam" id="PF03929">
    <property type="entry name" value="PepSY_TM"/>
    <property type="match status" value="1"/>
</dbReference>
<keyword evidence="1" id="KW-0812">Transmembrane</keyword>
<gene>
    <name evidence="2" type="ORF">FXF46_10890</name>
</gene>
<dbReference type="InterPro" id="IPR005625">
    <property type="entry name" value="PepSY-ass_TM"/>
</dbReference>
<name>A0AAP9JIE8_GLUTH</name>
<feature type="transmembrane region" description="Helical" evidence="1">
    <location>
        <begin position="402"/>
        <end position="427"/>
    </location>
</feature>
<dbReference type="Proteomes" id="UP000323560">
    <property type="component" value="Chromosome"/>
</dbReference>
<dbReference type="RefSeq" id="WP_148620537.1">
    <property type="nucleotide sequence ID" value="NZ_CP043043.1"/>
</dbReference>
<keyword evidence="1" id="KW-1133">Transmembrane helix</keyword>
<feature type="transmembrane region" description="Helical" evidence="1">
    <location>
        <begin position="360"/>
        <end position="381"/>
    </location>
</feature>
<dbReference type="PANTHER" id="PTHR34219:SF9">
    <property type="entry name" value="IRON-REGULATED INNER MEMBRANE PROTEIN"/>
    <property type="match status" value="1"/>
</dbReference>
<sequence length="531" mass="57586">MKIRADIVRMYREIHSWVGIVCGLFLFVAFYAGAITMFERPLQDWASPPVSLPPPVSLERFPELLEKTFAEHPEARNAYTVILHPTPSQPASLVWGMPQRMHGPAAASYSALAEDGSLVIRRQPPSEAAHFINILHQQVGLWMPHEAGRFFMGVVALLYSVALISGTLVVLPGLVKNLFAIRLGQNAKRMWLDLHSMLGLFSLPFHIIMALTSVVFAFHDEIYVAEHALLGGKAVHQVQGHPHADRASGLHQHQVPAGEFRAPLEPAQIVAAITKQAPGFMPETLVYDNSHGGHLALRVTGHDPRYGARGAGGGFAGVDPYSGKLLSTDYLPGHQTLPMAVLTSFFVLHFGSFGGEGVRWGYAVLGLAGAFMFYAGNQLWIVSRRRRERGSGCVEDTRSTRLLCSLTVGCSLGCVAGVSTVLAAAPLLPAGGEMSHVQIIYFAVFLSCVAVCFCLKERQAIRTLLFISAILTFLMPISASVATPLSQVTASSLIVDCTAILYGALLLLWAIRPQAGQPLFRREQPSGLGKV</sequence>